<dbReference type="InterPro" id="IPR036645">
    <property type="entry name" value="Elafin-like_sf"/>
</dbReference>
<keyword evidence="2" id="KW-1015">Disulfide bond</keyword>
<dbReference type="Pfam" id="PF00095">
    <property type="entry name" value="WAP"/>
    <property type="match status" value="3"/>
</dbReference>
<dbReference type="OrthoDB" id="4473401at2759"/>
<dbReference type="GO" id="GO:0005615">
    <property type="term" value="C:extracellular space"/>
    <property type="evidence" value="ECO:0007669"/>
    <property type="project" value="TreeGrafter"/>
</dbReference>
<dbReference type="PANTHER" id="PTHR19441:SF30">
    <property type="entry name" value="ELAFIN"/>
    <property type="match status" value="1"/>
</dbReference>
<dbReference type="EMBL" id="VZTY01015099">
    <property type="protein sequence ID" value="NXU52344.1"/>
    <property type="molecule type" value="Genomic_DNA"/>
</dbReference>
<evidence type="ECO:0000313" key="5">
    <source>
        <dbReference type="Proteomes" id="UP000582182"/>
    </source>
</evidence>
<dbReference type="GO" id="GO:0045087">
    <property type="term" value="P:innate immune response"/>
    <property type="evidence" value="ECO:0007669"/>
    <property type="project" value="TreeGrafter"/>
</dbReference>
<evidence type="ECO:0000259" key="3">
    <source>
        <dbReference type="PROSITE" id="PS51390"/>
    </source>
</evidence>
<dbReference type="PRINTS" id="PR00003">
    <property type="entry name" value="4DISULPHCORE"/>
</dbReference>
<organism evidence="4 5">
    <name type="scientific">Turnix velox</name>
    <name type="common">Little buttonquail</name>
    <dbReference type="NCBI Taxonomy" id="2529409"/>
    <lineage>
        <taxon>Eukaryota</taxon>
        <taxon>Metazoa</taxon>
        <taxon>Chordata</taxon>
        <taxon>Craniata</taxon>
        <taxon>Vertebrata</taxon>
        <taxon>Euteleostomi</taxon>
        <taxon>Archelosauria</taxon>
        <taxon>Archosauria</taxon>
        <taxon>Dinosauria</taxon>
        <taxon>Saurischia</taxon>
        <taxon>Theropoda</taxon>
        <taxon>Coelurosauria</taxon>
        <taxon>Aves</taxon>
        <taxon>Neognathae</taxon>
        <taxon>Neoaves</taxon>
        <taxon>Charadriiformes</taxon>
        <taxon>Turnicidae</taxon>
        <taxon>Turnix</taxon>
    </lineage>
</organism>
<dbReference type="AlphaFoldDB" id="A0A7L3LE68"/>
<dbReference type="SUPFAM" id="SSF57256">
    <property type="entry name" value="Elafin-like"/>
    <property type="match status" value="3"/>
</dbReference>
<evidence type="ECO:0000313" key="4">
    <source>
        <dbReference type="EMBL" id="NXU52344.1"/>
    </source>
</evidence>
<dbReference type="PROSITE" id="PS51390">
    <property type="entry name" value="WAP"/>
    <property type="match status" value="3"/>
</dbReference>
<feature type="domain" description="WAP" evidence="3">
    <location>
        <begin position="98"/>
        <end position="140"/>
    </location>
</feature>
<evidence type="ECO:0000256" key="2">
    <source>
        <dbReference type="ARBA" id="ARBA00023157"/>
    </source>
</evidence>
<dbReference type="GO" id="GO:0019731">
    <property type="term" value="P:antibacterial humoral response"/>
    <property type="evidence" value="ECO:0007669"/>
    <property type="project" value="TreeGrafter"/>
</dbReference>
<feature type="non-terminal residue" evidence="4">
    <location>
        <position position="1"/>
    </location>
</feature>
<reference evidence="4 5" key="1">
    <citation type="submission" date="2019-09" db="EMBL/GenBank/DDBJ databases">
        <title>Bird 10,000 Genomes (B10K) Project - Family phase.</title>
        <authorList>
            <person name="Zhang G."/>
        </authorList>
    </citation>
    <scope>NUCLEOTIDE SEQUENCE [LARGE SCALE GENOMIC DNA]</scope>
    <source>
        <strain evidence="4">B10K-DU-029-46</strain>
    </source>
</reference>
<sequence>KAGFCPARAGLFPSYDCRVVCQSDADCPGKLKCCLRGCDYVCLFPSQEKAGICPLAEGALTNTAPCGTPCTDDWQCPGAEKCCKTRCGQVCSAPEQGKPGECPRTKPWRTLVPCSEPDSCTHDRDCPRQTKCCFAGCAMR</sequence>
<feature type="domain" description="WAP" evidence="3">
    <location>
        <begin position="46"/>
        <end position="95"/>
    </location>
</feature>
<feature type="domain" description="WAP" evidence="3">
    <location>
        <begin position="1"/>
        <end position="45"/>
    </location>
</feature>
<comment type="caution">
    <text evidence="4">The sequence shown here is derived from an EMBL/GenBank/DDBJ whole genome shotgun (WGS) entry which is preliminary data.</text>
</comment>
<name>A0A7L3LE68_9CHAR</name>
<dbReference type="SMART" id="SM00217">
    <property type="entry name" value="WAP"/>
    <property type="match status" value="3"/>
</dbReference>
<dbReference type="Proteomes" id="UP000582182">
    <property type="component" value="Unassembled WGS sequence"/>
</dbReference>
<dbReference type="Gene3D" id="4.10.75.10">
    <property type="entry name" value="Elafin-like"/>
    <property type="match status" value="3"/>
</dbReference>
<evidence type="ECO:0000256" key="1">
    <source>
        <dbReference type="ARBA" id="ARBA00022729"/>
    </source>
</evidence>
<dbReference type="PANTHER" id="PTHR19441">
    <property type="entry name" value="WHEY ACDIC PROTEIN WAP"/>
    <property type="match status" value="1"/>
</dbReference>
<accession>A0A7L3LE68</accession>
<gene>
    <name evidence="4" type="primary">Wap</name>
    <name evidence="4" type="ORF">TURVEL_R06655</name>
</gene>
<dbReference type="InterPro" id="IPR008197">
    <property type="entry name" value="WAP_dom"/>
</dbReference>
<dbReference type="GO" id="GO:0004867">
    <property type="term" value="F:serine-type endopeptidase inhibitor activity"/>
    <property type="evidence" value="ECO:0007669"/>
    <property type="project" value="TreeGrafter"/>
</dbReference>
<proteinExistence type="predicted"/>
<keyword evidence="5" id="KW-1185">Reference proteome</keyword>
<dbReference type="InterPro" id="IPR050514">
    <property type="entry name" value="WAP_four-disulfide_core"/>
</dbReference>
<keyword evidence="1" id="KW-0732">Signal</keyword>
<protein>
    <submittedName>
        <fullName evidence="4">WAP protein</fullName>
    </submittedName>
</protein>
<feature type="non-terminal residue" evidence="4">
    <location>
        <position position="140"/>
    </location>
</feature>